<dbReference type="InterPro" id="IPR036770">
    <property type="entry name" value="Ankyrin_rpt-contain_sf"/>
</dbReference>
<protein>
    <submittedName>
        <fullName evidence="2">Uncharacterized protein</fullName>
    </submittedName>
</protein>
<dbReference type="Proteomes" id="UP001642464">
    <property type="component" value="Unassembled WGS sequence"/>
</dbReference>
<dbReference type="Gene3D" id="1.25.40.20">
    <property type="entry name" value="Ankyrin repeat-containing domain"/>
    <property type="match status" value="1"/>
</dbReference>
<name>A0ABP0JWB9_9DINO</name>
<sequence length="158" mass="18133">MASDLPIMDTCDARRDWPPSTPLTDSDDEFHIESCSPLAYRARSRFIQRNGRRRLRRTVDVMIEESRIRMLELKVEPRLREQFQPIHLAAHLGDHQALCFLLLDGADVEQKTSKGKSALDLAQAANQQGSHDQVISMLTLRALPSWEDRLLEQLDVSR</sequence>
<evidence type="ECO:0000256" key="1">
    <source>
        <dbReference type="PROSITE-ProRule" id="PRU00023"/>
    </source>
</evidence>
<dbReference type="PROSITE" id="PS50088">
    <property type="entry name" value="ANK_REPEAT"/>
    <property type="match status" value="1"/>
</dbReference>
<dbReference type="EMBL" id="CAXAMM010008890">
    <property type="protein sequence ID" value="CAK9018764.1"/>
    <property type="molecule type" value="Genomic_DNA"/>
</dbReference>
<dbReference type="SUPFAM" id="SSF48403">
    <property type="entry name" value="Ankyrin repeat"/>
    <property type="match status" value="1"/>
</dbReference>
<accession>A0ABP0JWB9</accession>
<keyword evidence="3" id="KW-1185">Reference proteome</keyword>
<comment type="caution">
    <text evidence="2">The sequence shown here is derived from an EMBL/GenBank/DDBJ whole genome shotgun (WGS) entry which is preliminary data.</text>
</comment>
<keyword evidence="1" id="KW-0040">ANK repeat</keyword>
<feature type="repeat" description="ANK" evidence="1">
    <location>
        <begin position="81"/>
        <end position="113"/>
    </location>
</feature>
<dbReference type="InterPro" id="IPR002110">
    <property type="entry name" value="Ankyrin_rpt"/>
</dbReference>
<organism evidence="2 3">
    <name type="scientific">Durusdinium trenchii</name>
    <dbReference type="NCBI Taxonomy" id="1381693"/>
    <lineage>
        <taxon>Eukaryota</taxon>
        <taxon>Sar</taxon>
        <taxon>Alveolata</taxon>
        <taxon>Dinophyceae</taxon>
        <taxon>Suessiales</taxon>
        <taxon>Symbiodiniaceae</taxon>
        <taxon>Durusdinium</taxon>
    </lineage>
</organism>
<evidence type="ECO:0000313" key="2">
    <source>
        <dbReference type="EMBL" id="CAK9018764.1"/>
    </source>
</evidence>
<proteinExistence type="predicted"/>
<reference evidence="2 3" key="1">
    <citation type="submission" date="2024-02" db="EMBL/GenBank/DDBJ databases">
        <authorList>
            <person name="Chen Y."/>
            <person name="Shah S."/>
            <person name="Dougan E. K."/>
            <person name="Thang M."/>
            <person name="Chan C."/>
        </authorList>
    </citation>
    <scope>NUCLEOTIDE SEQUENCE [LARGE SCALE GENOMIC DNA]</scope>
</reference>
<dbReference type="Pfam" id="PF00023">
    <property type="entry name" value="Ank"/>
    <property type="match status" value="1"/>
</dbReference>
<gene>
    <name evidence="2" type="ORF">SCF082_LOCUS14221</name>
</gene>
<evidence type="ECO:0000313" key="3">
    <source>
        <dbReference type="Proteomes" id="UP001642464"/>
    </source>
</evidence>